<evidence type="ECO:0000313" key="5">
    <source>
        <dbReference type="Proteomes" id="UP000245383"/>
    </source>
</evidence>
<evidence type="ECO:0000313" key="4">
    <source>
        <dbReference type="EMBL" id="PVU86652.1"/>
    </source>
</evidence>
<dbReference type="EMBL" id="MBFR01000628">
    <property type="protein sequence ID" value="PVU86652.1"/>
    <property type="molecule type" value="Genomic_DNA"/>
</dbReference>
<name>A0A2T9Y2T2_9FUNG</name>
<evidence type="ECO:0000256" key="2">
    <source>
        <dbReference type="SAM" id="SignalP"/>
    </source>
</evidence>
<keyword evidence="5" id="KW-1185">Reference proteome</keyword>
<organism evidence="4 5">
    <name type="scientific">Smittium simulii</name>
    <dbReference type="NCBI Taxonomy" id="133385"/>
    <lineage>
        <taxon>Eukaryota</taxon>
        <taxon>Fungi</taxon>
        <taxon>Fungi incertae sedis</taxon>
        <taxon>Zoopagomycota</taxon>
        <taxon>Kickxellomycotina</taxon>
        <taxon>Harpellomycetes</taxon>
        <taxon>Harpellales</taxon>
        <taxon>Legeriomycetaceae</taxon>
        <taxon>Smittium</taxon>
    </lineage>
</organism>
<evidence type="ECO:0000256" key="1">
    <source>
        <dbReference type="SAM" id="MobiDB-lite"/>
    </source>
</evidence>
<dbReference type="AlphaFoldDB" id="A0A2T9Y2T2"/>
<feature type="compositionally biased region" description="Polar residues" evidence="1">
    <location>
        <begin position="180"/>
        <end position="202"/>
    </location>
</feature>
<feature type="region of interest" description="Disordered" evidence="1">
    <location>
        <begin position="178"/>
        <end position="283"/>
    </location>
</feature>
<sequence>MKVLAYFILGLYSVSGAPENKPSSGEIKDDAVKEHDLKLGVSELPKVPIDNNKASTAHGMNLDKNKLQNLHLESAGQNITSAASDKNKKGRNNRTLIPIIGVGAVGAGALGVGAVGVGAAGVAAGAAAVGGAALAAGTAAAAVAAAHHIGRHEIERQKAAGTWKEPKAFVNRYANKGKTESVQPSTTAHNPQTSVITGTCTTDLPKPTYPAAPEPNPDNAYPKNPDNIVVPKPFELNKQGLKIEDPNNQAPGAQEKPVQPQNDGYNEKPVEPQNDGYNEKPAY</sequence>
<evidence type="ECO:0000313" key="3">
    <source>
        <dbReference type="EMBL" id="PVU86647.1"/>
    </source>
</evidence>
<feature type="compositionally biased region" description="Pro residues" evidence="1">
    <location>
        <begin position="207"/>
        <end position="216"/>
    </location>
</feature>
<comment type="caution">
    <text evidence="4">The sequence shown here is derived from an EMBL/GenBank/DDBJ whole genome shotgun (WGS) entry which is preliminary data.</text>
</comment>
<gene>
    <name evidence="4" type="ORF">BB561_006613</name>
    <name evidence="3" type="ORF">BB561_006614</name>
</gene>
<feature type="chain" id="PRO_5036323590" evidence="2">
    <location>
        <begin position="17"/>
        <end position="283"/>
    </location>
</feature>
<feature type="signal peptide" evidence="2">
    <location>
        <begin position="1"/>
        <end position="16"/>
    </location>
</feature>
<keyword evidence="2" id="KW-0732">Signal</keyword>
<reference evidence="4 5" key="1">
    <citation type="journal article" date="2018" name="MBio">
        <title>Comparative Genomics Reveals the Core Gene Toolbox for the Fungus-Insect Symbiosis.</title>
        <authorList>
            <person name="Wang Y."/>
            <person name="Stata M."/>
            <person name="Wang W."/>
            <person name="Stajich J.E."/>
            <person name="White M.M."/>
            <person name="Moncalvo J.M."/>
        </authorList>
    </citation>
    <scope>NUCLEOTIDE SEQUENCE [LARGE SCALE GENOMIC DNA]</scope>
    <source>
        <strain evidence="4 5">SWE-8-4</strain>
    </source>
</reference>
<proteinExistence type="predicted"/>
<dbReference type="Proteomes" id="UP000245383">
    <property type="component" value="Unassembled WGS sequence"/>
</dbReference>
<protein>
    <submittedName>
        <fullName evidence="4">Uncharacterized protein</fullName>
    </submittedName>
</protein>
<accession>A0A2T9Y2T2</accession>
<dbReference type="EMBL" id="MBFR01000630">
    <property type="protein sequence ID" value="PVU86647.1"/>
    <property type="molecule type" value="Genomic_DNA"/>
</dbReference>